<dbReference type="InterPro" id="IPR050235">
    <property type="entry name" value="CK1_Ser-Thr_kinase"/>
</dbReference>
<evidence type="ECO:0000256" key="1">
    <source>
        <dbReference type="PROSITE-ProRule" id="PRU10141"/>
    </source>
</evidence>
<accession>A0A8S1HDZ5</accession>
<dbReference type="OrthoDB" id="10020333at2759"/>
<dbReference type="Proteomes" id="UP000835052">
    <property type="component" value="Unassembled WGS sequence"/>
</dbReference>
<dbReference type="InterPro" id="IPR017441">
    <property type="entry name" value="Protein_kinase_ATP_BS"/>
</dbReference>
<name>A0A8S1HDZ5_9PELO</name>
<gene>
    <name evidence="4" type="ORF">CAUJ_LOCUS10825</name>
</gene>
<dbReference type="InterPro" id="IPR011009">
    <property type="entry name" value="Kinase-like_dom_sf"/>
</dbReference>
<feature type="binding site" evidence="1">
    <location>
        <position position="63"/>
    </location>
    <ligand>
        <name>ATP</name>
        <dbReference type="ChEBI" id="CHEBI:30616"/>
    </ligand>
</feature>
<keyword evidence="1" id="KW-0067">ATP-binding</keyword>
<protein>
    <recommendedName>
        <fullName evidence="3">Protein kinase domain-containing protein</fullName>
    </recommendedName>
</protein>
<evidence type="ECO:0000313" key="5">
    <source>
        <dbReference type="Proteomes" id="UP000835052"/>
    </source>
</evidence>
<feature type="compositionally biased region" description="Basic and acidic residues" evidence="2">
    <location>
        <begin position="369"/>
        <end position="378"/>
    </location>
</feature>
<dbReference type="SMART" id="SM00220">
    <property type="entry name" value="S_TKc"/>
    <property type="match status" value="1"/>
</dbReference>
<dbReference type="Pfam" id="PF00069">
    <property type="entry name" value="Pkinase"/>
    <property type="match status" value="1"/>
</dbReference>
<keyword evidence="5" id="KW-1185">Reference proteome</keyword>
<dbReference type="GO" id="GO:0005524">
    <property type="term" value="F:ATP binding"/>
    <property type="evidence" value="ECO:0007669"/>
    <property type="project" value="UniProtKB-UniRule"/>
</dbReference>
<keyword evidence="1" id="KW-0547">Nucleotide-binding</keyword>
<organism evidence="4 5">
    <name type="scientific">Caenorhabditis auriculariae</name>
    <dbReference type="NCBI Taxonomy" id="2777116"/>
    <lineage>
        <taxon>Eukaryota</taxon>
        <taxon>Metazoa</taxon>
        <taxon>Ecdysozoa</taxon>
        <taxon>Nematoda</taxon>
        <taxon>Chromadorea</taxon>
        <taxon>Rhabditida</taxon>
        <taxon>Rhabditina</taxon>
        <taxon>Rhabditomorpha</taxon>
        <taxon>Rhabditoidea</taxon>
        <taxon>Rhabditidae</taxon>
        <taxon>Peloderinae</taxon>
        <taxon>Caenorhabditis</taxon>
    </lineage>
</organism>
<dbReference type="GO" id="GO:0004672">
    <property type="term" value="F:protein kinase activity"/>
    <property type="evidence" value="ECO:0007669"/>
    <property type="project" value="InterPro"/>
</dbReference>
<feature type="domain" description="Protein kinase" evidence="3">
    <location>
        <begin position="25"/>
        <end position="294"/>
    </location>
</feature>
<evidence type="ECO:0000256" key="2">
    <source>
        <dbReference type="SAM" id="MobiDB-lite"/>
    </source>
</evidence>
<dbReference type="FunFam" id="1.10.510.10:FF:000932">
    <property type="entry name" value="Protein CBG09188"/>
    <property type="match status" value="1"/>
</dbReference>
<dbReference type="PROSITE" id="PS00107">
    <property type="entry name" value="PROTEIN_KINASE_ATP"/>
    <property type="match status" value="1"/>
</dbReference>
<sequence length="378" mass="44038">MSSEDSDDIVLPKDDEELHTRRDKYKVAKMLGKGGYGAVYEVIRVSDNEHFAIKCEKATAVKKVLLMDSNVMQGAKQISSKHFCQVLDRAHVRERFNFIVMKLIGKNLWDLRVDRQDARFTLNTALKSANQCLIAIEQLHRFGYLHRDIKPGNFAAGRKESHEHHIIFMLDFGLCREFIKRDENKDIRAMRASAPFRGTTRYAPLSAMLQKDQSRKDDIEGWLYMVVEWTSGGLPWRKLKATDREKVLQYKQDIRAKPDYLDDFFYNCPKREFKRIMDYIDTLDYYQVPDYKFVHFCVQHAEKANNCKETDPLDWDPDTPYNGPKETPGDGVPITYERLQKLDIDQTIEASKRKGSVGKQPKKGKKAQTPKDEEKDKK</sequence>
<dbReference type="PANTHER" id="PTHR11909">
    <property type="entry name" value="CASEIN KINASE-RELATED"/>
    <property type="match status" value="1"/>
</dbReference>
<dbReference type="EMBL" id="CAJGYM010000049">
    <property type="protein sequence ID" value="CAD6194906.1"/>
    <property type="molecule type" value="Genomic_DNA"/>
</dbReference>
<reference evidence="4" key="1">
    <citation type="submission" date="2020-10" db="EMBL/GenBank/DDBJ databases">
        <authorList>
            <person name="Kikuchi T."/>
        </authorList>
    </citation>
    <scope>NUCLEOTIDE SEQUENCE</scope>
    <source>
        <strain evidence="4">NKZ352</strain>
    </source>
</reference>
<feature type="region of interest" description="Disordered" evidence="2">
    <location>
        <begin position="345"/>
        <end position="378"/>
    </location>
</feature>
<feature type="compositionally biased region" description="Basic residues" evidence="2">
    <location>
        <begin position="353"/>
        <end position="368"/>
    </location>
</feature>
<comment type="caution">
    <text evidence="4">The sequence shown here is derived from an EMBL/GenBank/DDBJ whole genome shotgun (WGS) entry which is preliminary data.</text>
</comment>
<dbReference type="SUPFAM" id="SSF56112">
    <property type="entry name" value="Protein kinase-like (PK-like)"/>
    <property type="match status" value="1"/>
</dbReference>
<proteinExistence type="predicted"/>
<evidence type="ECO:0000259" key="3">
    <source>
        <dbReference type="PROSITE" id="PS50011"/>
    </source>
</evidence>
<feature type="region of interest" description="Disordered" evidence="2">
    <location>
        <begin position="308"/>
        <end position="333"/>
    </location>
</feature>
<dbReference type="InterPro" id="IPR000719">
    <property type="entry name" value="Prot_kinase_dom"/>
</dbReference>
<dbReference type="AlphaFoldDB" id="A0A8S1HDZ5"/>
<evidence type="ECO:0000313" key="4">
    <source>
        <dbReference type="EMBL" id="CAD6194906.1"/>
    </source>
</evidence>
<dbReference type="Gene3D" id="1.10.510.10">
    <property type="entry name" value="Transferase(Phosphotransferase) domain 1"/>
    <property type="match status" value="1"/>
</dbReference>
<dbReference type="PROSITE" id="PS50011">
    <property type="entry name" value="PROTEIN_KINASE_DOM"/>
    <property type="match status" value="1"/>
</dbReference>